<comment type="catalytic activity">
    <reaction evidence="7">
        <text>L-aspartyl-tRNA(Asn) + L-glutamine + ATP + H2O = L-asparaginyl-tRNA(Asn) + L-glutamate + ADP + phosphate + 2 H(+)</text>
        <dbReference type="Rhea" id="RHEA:14513"/>
        <dbReference type="Rhea" id="RHEA-COMP:9674"/>
        <dbReference type="Rhea" id="RHEA-COMP:9677"/>
        <dbReference type="ChEBI" id="CHEBI:15377"/>
        <dbReference type="ChEBI" id="CHEBI:15378"/>
        <dbReference type="ChEBI" id="CHEBI:29985"/>
        <dbReference type="ChEBI" id="CHEBI:30616"/>
        <dbReference type="ChEBI" id="CHEBI:43474"/>
        <dbReference type="ChEBI" id="CHEBI:58359"/>
        <dbReference type="ChEBI" id="CHEBI:78515"/>
        <dbReference type="ChEBI" id="CHEBI:78516"/>
        <dbReference type="ChEBI" id="CHEBI:456216"/>
    </reaction>
</comment>
<evidence type="ECO:0000256" key="1">
    <source>
        <dbReference type="ARBA" id="ARBA00011123"/>
    </source>
</evidence>
<feature type="non-terminal residue" evidence="11">
    <location>
        <position position="265"/>
    </location>
</feature>
<dbReference type="FunFam" id="1.10.150.380:FF:000001">
    <property type="entry name" value="Aspartyl/glutamyl-tRNA(Asn/Gln) amidotransferase subunit B"/>
    <property type="match status" value="1"/>
</dbReference>
<evidence type="ECO:0000259" key="10">
    <source>
        <dbReference type="Pfam" id="PF02934"/>
    </source>
</evidence>
<evidence type="ECO:0000256" key="6">
    <source>
        <dbReference type="ARBA" id="ARBA00024799"/>
    </source>
</evidence>
<dbReference type="AlphaFoldDB" id="X0VL08"/>
<dbReference type="PANTHER" id="PTHR11659">
    <property type="entry name" value="GLUTAMYL-TRNA GLN AMIDOTRANSFERASE SUBUNIT B MITOCHONDRIAL AND PROKARYOTIC PET112-RELATED"/>
    <property type="match status" value="1"/>
</dbReference>
<keyword evidence="2" id="KW-0436">Ligase</keyword>
<dbReference type="InterPro" id="IPR018027">
    <property type="entry name" value="Asn/Gln_amidotransferase"/>
</dbReference>
<dbReference type="SUPFAM" id="SSF89095">
    <property type="entry name" value="GatB/YqeY motif"/>
    <property type="match status" value="1"/>
</dbReference>
<evidence type="ECO:0000256" key="2">
    <source>
        <dbReference type="ARBA" id="ARBA00022598"/>
    </source>
</evidence>
<sequence length="265" mass="30520">AMDGYLCIDVGKKRKKVRIGRVHLEEDPGRLVHQGAIDTSPYTLVDYNRSGITLLEIVTDPDLDSPKEARVFLQKLRSILEHLGIFSGRLEGSMRCDANISLTGGTRVEVKNISSFKEVERALGFEIMRQKNLVKKGLSVKHETRHWDETRRVTISLRMKEEEHDYRYFPEPDLVPIVVTKGFIEEVKGKMPELPEARIRRFVDAYSLPNYDAEVLVSDKALADFFERTVKLYDRPKEVSNWMMGDLLRNLNENNLEITESKVTP</sequence>
<keyword evidence="3" id="KW-0547">Nucleotide-binding</keyword>
<keyword evidence="4" id="KW-0067">ATP-binding</keyword>
<dbReference type="GO" id="GO:0005524">
    <property type="term" value="F:ATP binding"/>
    <property type="evidence" value="ECO:0007669"/>
    <property type="project" value="UniProtKB-KW"/>
</dbReference>
<reference evidence="11" key="1">
    <citation type="journal article" date="2014" name="Front. Microbiol.">
        <title>High frequency of phylogenetically diverse reductive dehalogenase-homologous genes in deep subseafloor sedimentary metagenomes.</title>
        <authorList>
            <person name="Kawai M."/>
            <person name="Futagami T."/>
            <person name="Toyoda A."/>
            <person name="Takaki Y."/>
            <person name="Nishi S."/>
            <person name="Hori S."/>
            <person name="Arai W."/>
            <person name="Tsubouchi T."/>
            <person name="Morono Y."/>
            <person name="Uchiyama I."/>
            <person name="Ito T."/>
            <person name="Fujiyama A."/>
            <person name="Inagaki F."/>
            <person name="Takami H."/>
        </authorList>
    </citation>
    <scope>NUCLEOTIDE SEQUENCE</scope>
    <source>
        <strain evidence="11">Expedition CK06-06</strain>
    </source>
</reference>
<dbReference type="SUPFAM" id="SSF55931">
    <property type="entry name" value="Glutamine synthetase/guanido kinase"/>
    <property type="match status" value="1"/>
</dbReference>
<dbReference type="Pfam" id="PF02934">
    <property type="entry name" value="GatB_N"/>
    <property type="match status" value="1"/>
</dbReference>
<comment type="subunit">
    <text evidence="1">Heterotrimer of A, B and C subunits.</text>
</comment>
<evidence type="ECO:0008006" key="12">
    <source>
        <dbReference type="Google" id="ProtNLM"/>
    </source>
</evidence>
<gene>
    <name evidence="11" type="ORF">S01H1_43635</name>
</gene>
<dbReference type="InterPro" id="IPR042114">
    <property type="entry name" value="GatB_C_1"/>
</dbReference>
<evidence type="ECO:0000256" key="4">
    <source>
        <dbReference type="ARBA" id="ARBA00022840"/>
    </source>
</evidence>
<comment type="function">
    <text evidence="6">Allows the formation of correctly charged Asn-tRNA(Asn) or Gln-tRNA(Gln) through the transamidation of misacylated Asp-tRNA(Asn) or Glu-tRNA(Gln) in organisms which lack either or both of asparaginyl-tRNA or glutaminyl-tRNA synthetases. The reaction takes place in the presence of glutamine and ATP through an activated phospho-Asp-tRNA(Asn) or phospho-Glu-tRNA(Gln).</text>
</comment>
<dbReference type="PANTHER" id="PTHR11659:SF0">
    <property type="entry name" value="GLUTAMYL-TRNA(GLN) AMIDOTRANSFERASE SUBUNIT B, MITOCHONDRIAL"/>
    <property type="match status" value="1"/>
</dbReference>
<keyword evidence="5" id="KW-0648">Protein biosynthesis</keyword>
<evidence type="ECO:0000259" key="9">
    <source>
        <dbReference type="Pfam" id="PF02637"/>
    </source>
</evidence>
<dbReference type="InterPro" id="IPR006075">
    <property type="entry name" value="Asn/Gln-tRNA_Trfase_suB/E_cat"/>
</dbReference>
<dbReference type="InterPro" id="IPR014746">
    <property type="entry name" value="Gln_synth/guanido_kin_cat_dom"/>
</dbReference>
<accession>X0VL08</accession>
<protein>
    <recommendedName>
        <fullName evidence="12">Aspartyl/Glutamyl-tRNA(Gln) amidotransferase subunit B/E catalytic domain-containing protein</fullName>
    </recommendedName>
</protein>
<comment type="catalytic activity">
    <reaction evidence="8">
        <text>L-glutamyl-tRNA(Gln) + L-glutamine + ATP + H2O = L-glutaminyl-tRNA(Gln) + L-glutamate + ADP + phosphate + H(+)</text>
        <dbReference type="Rhea" id="RHEA:17521"/>
        <dbReference type="Rhea" id="RHEA-COMP:9681"/>
        <dbReference type="Rhea" id="RHEA-COMP:9684"/>
        <dbReference type="ChEBI" id="CHEBI:15377"/>
        <dbReference type="ChEBI" id="CHEBI:15378"/>
        <dbReference type="ChEBI" id="CHEBI:29985"/>
        <dbReference type="ChEBI" id="CHEBI:30616"/>
        <dbReference type="ChEBI" id="CHEBI:43474"/>
        <dbReference type="ChEBI" id="CHEBI:58359"/>
        <dbReference type="ChEBI" id="CHEBI:78520"/>
        <dbReference type="ChEBI" id="CHEBI:78521"/>
        <dbReference type="ChEBI" id="CHEBI:456216"/>
    </reaction>
</comment>
<name>X0VL08_9ZZZZ</name>
<feature type="non-terminal residue" evidence="11">
    <location>
        <position position="1"/>
    </location>
</feature>
<feature type="domain" description="Aspartyl/Glutamyl-tRNA(Gln) amidotransferase subunit B/E catalytic" evidence="10">
    <location>
        <begin position="2"/>
        <end position="185"/>
    </location>
</feature>
<dbReference type="EMBL" id="BARS01027803">
    <property type="protein sequence ID" value="GAG01251.1"/>
    <property type="molecule type" value="Genomic_DNA"/>
</dbReference>
<evidence type="ECO:0000256" key="8">
    <source>
        <dbReference type="ARBA" id="ARBA00047913"/>
    </source>
</evidence>
<feature type="domain" description="Asn/Gln amidotransferase" evidence="9">
    <location>
        <begin position="224"/>
        <end position="265"/>
    </location>
</feature>
<evidence type="ECO:0000256" key="7">
    <source>
        <dbReference type="ARBA" id="ARBA00047380"/>
    </source>
</evidence>
<dbReference type="GO" id="GO:0070681">
    <property type="term" value="P:glutaminyl-tRNAGln biosynthesis via transamidation"/>
    <property type="evidence" value="ECO:0007669"/>
    <property type="project" value="TreeGrafter"/>
</dbReference>
<dbReference type="InterPro" id="IPR017959">
    <property type="entry name" value="Asn/Gln-tRNA_amidoTrfase_suB/E"/>
</dbReference>
<evidence type="ECO:0000313" key="11">
    <source>
        <dbReference type="EMBL" id="GAG01251.1"/>
    </source>
</evidence>
<dbReference type="GO" id="GO:0050567">
    <property type="term" value="F:glutaminyl-tRNA synthase (glutamine-hydrolyzing) activity"/>
    <property type="evidence" value="ECO:0007669"/>
    <property type="project" value="TreeGrafter"/>
</dbReference>
<evidence type="ECO:0000256" key="5">
    <source>
        <dbReference type="ARBA" id="ARBA00022917"/>
    </source>
</evidence>
<comment type="caution">
    <text evidence="11">The sequence shown here is derived from an EMBL/GenBank/DDBJ whole genome shotgun (WGS) entry which is preliminary data.</text>
</comment>
<evidence type="ECO:0000256" key="3">
    <source>
        <dbReference type="ARBA" id="ARBA00022741"/>
    </source>
</evidence>
<dbReference type="NCBIfam" id="NF004012">
    <property type="entry name" value="PRK05477.1-2"/>
    <property type="match status" value="1"/>
</dbReference>
<dbReference type="Gene3D" id="1.10.150.380">
    <property type="entry name" value="GatB domain, N-terminal subdomain"/>
    <property type="match status" value="1"/>
</dbReference>
<organism evidence="11">
    <name type="scientific">marine sediment metagenome</name>
    <dbReference type="NCBI Taxonomy" id="412755"/>
    <lineage>
        <taxon>unclassified sequences</taxon>
        <taxon>metagenomes</taxon>
        <taxon>ecological metagenomes</taxon>
    </lineage>
</organism>
<dbReference type="Pfam" id="PF02637">
    <property type="entry name" value="GatB_Yqey"/>
    <property type="match status" value="1"/>
</dbReference>
<dbReference type="InterPro" id="IPR003789">
    <property type="entry name" value="Asn/Gln_tRNA_amidoTrase-B-like"/>
</dbReference>
<dbReference type="GO" id="GO:0006412">
    <property type="term" value="P:translation"/>
    <property type="evidence" value="ECO:0007669"/>
    <property type="project" value="UniProtKB-KW"/>
</dbReference>
<proteinExistence type="predicted"/>